<dbReference type="InterPro" id="IPR011044">
    <property type="entry name" value="Quino_amine_DH_bsu"/>
</dbReference>
<keyword evidence="1" id="KW-0547">Nucleotide-binding</keyword>
<dbReference type="Gene3D" id="3.40.50.300">
    <property type="entry name" value="P-loop containing nucleotide triphosphate hydrolases"/>
    <property type="match status" value="1"/>
</dbReference>
<dbReference type="Proteomes" id="UP000028725">
    <property type="component" value="Unassembled WGS sequence"/>
</dbReference>
<dbReference type="STRING" id="394096.DB31_7947"/>
<dbReference type="SUPFAM" id="SSF50969">
    <property type="entry name" value="YVTN repeat-like/Quinoprotein amine dehydrogenase"/>
    <property type="match status" value="1"/>
</dbReference>
<name>A0A085WLZ7_9BACT</name>
<proteinExistence type="predicted"/>
<evidence type="ECO:0000259" key="3">
    <source>
        <dbReference type="Pfam" id="PF00149"/>
    </source>
</evidence>
<comment type="caution">
    <text evidence="4">The sequence shown here is derived from an EMBL/GenBank/DDBJ whole genome shotgun (WGS) entry which is preliminary data.</text>
</comment>
<evidence type="ECO:0000313" key="4">
    <source>
        <dbReference type="EMBL" id="KFE68710.1"/>
    </source>
</evidence>
<sequence>MLSVSFSADGRLLASHSTTGDILLFRTDTWEIVARFQSPSSKKFLTRGVAFSPTRNILASVGPDFRSLFLWDIDADTLLRAKPPSATVHEVSAKVVLVGEGRAGKSSLALRMAQDRYEEMESTHGMRFWSLPAEPQRSDPTSAQTRRELILWDMGGQNEYQLVHQLFLRDSTAAVMVMEPGRGERALEEIEGWNQRLLAHTGTRNIRKLLVGSKVDSLDSPVDLPAIERLVQRCQFTSYLSTSAKTGQGIPELKAALAEAIDWNSIEQVSRPELFQRMRQHLQQLREARHVVLTFSQLEAELRREMGNDFDPEVLRSVVGPLARQGRVADTRLADGTRVLVLEVEQVERYAGSLILAARDNPHGVPAIDVAKVLSPAMKFPRLAAAERLPRDQELLVLDCVIELLLEHGLCLRHEGLLIFPSLFRPTQQEAGQDFPHAISLHYDFSGPIDNIYASLVTSLALSRRFGPMRLWQDRAEFSLAGQESSGVRRVREGRQGARGHARLDVYFDPETPTTTRALFVNIIEEHLREQGVELLERLSITCTCGRVFAEDVVRERLHVGHSDIGCPVCDRRTPLTLGAQQARERNPELHQQVRALRTDIQEQRSQNITETRVSITEAKTVKTSADTPLRILHLSDLHVGATQDPLSLLQPLDADLKDRYDGLGVDRLDYLVISGDLTNRASPQEFEKAREFVSSLIERFGLTSERCILVPGNHDLDWDTEVYTRKKKRQVDARALVPGTYKEDGDGYYLRDEAKYPERFKNFSQHFYHPLMQRPYPLASEEQCLSFFFSESRIQFLAMNSAWEIDEYFTERSSISERALSRGLEAAHLELAGARKRGELQEDAQVLRIAVWHHPITGNEKIQADSFMGRLLQADIRACLHGHVHEDRADLVNYLHPGRRLHVVGAGSFGAPTHHRPESVPRLFNLLEVQRDLKRMRVHTRCLRKQGGAWEGWAVWPGERPGEKRTYYEVTLP</sequence>
<organism evidence="4 5">
    <name type="scientific">Hyalangium minutum</name>
    <dbReference type="NCBI Taxonomy" id="394096"/>
    <lineage>
        <taxon>Bacteria</taxon>
        <taxon>Pseudomonadati</taxon>
        <taxon>Myxococcota</taxon>
        <taxon>Myxococcia</taxon>
        <taxon>Myxococcales</taxon>
        <taxon>Cystobacterineae</taxon>
        <taxon>Archangiaceae</taxon>
        <taxon>Hyalangium</taxon>
    </lineage>
</organism>
<evidence type="ECO:0000313" key="5">
    <source>
        <dbReference type="Proteomes" id="UP000028725"/>
    </source>
</evidence>
<evidence type="ECO:0000256" key="1">
    <source>
        <dbReference type="ARBA" id="ARBA00022741"/>
    </source>
</evidence>
<dbReference type="AlphaFoldDB" id="A0A085WLZ7"/>
<dbReference type="EMBL" id="JMCB01000006">
    <property type="protein sequence ID" value="KFE68710.1"/>
    <property type="molecule type" value="Genomic_DNA"/>
</dbReference>
<keyword evidence="2" id="KW-0342">GTP-binding</keyword>
<protein>
    <recommendedName>
        <fullName evidence="3">Calcineurin-like phosphoesterase domain-containing protein</fullName>
    </recommendedName>
</protein>
<dbReference type="InterPro" id="IPR029052">
    <property type="entry name" value="Metallo-depent_PP-like"/>
</dbReference>
<accession>A0A085WLZ7</accession>
<gene>
    <name evidence="4" type="ORF">DB31_7947</name>
</gene>
<dbReference type="SUPFAM" id="SSF56300">
    <property type="entry name" value="Metallo-dependent phosphatases"/>
    <property type="match status" value="1"/>
</dbReference>
<dbReference type="Pfam" id="PF08477">
    <property type="entry name" value="Roc"/>
    <property type="match status" value="1"/>
</dbReference>
<dbReference type="PROSITE" id="PS51419">
    <property type="entry name" value="RAB"/>
    <property type="match status" value="1"/>
</dbReference>
<dbReference type="GO" id="GO:0016787">
    <property type="term" value="F:hydrolase activity"/>
    <property type="evidence" value="ECO:0007669"/>
    <property type="project" value="InterPro"/>
</dbReference>
<dbReference type="InterPro" id="IPR015943">
    <property type="entry name" value="WD40/YVTN_repeat-like_dom_sf"/>
</dbReference>
<dbReference type="PANTHER" id="PTHR24073">
    <property type="entry name" value="DRAB5-RELATED"/>
    <property type="match status" value="1"/>
</dbReference>
<evidence type="ECO:0000256" key="2">
    <source>
        <dbReference type="ARBA" id="ARBA00023134"/>
    </source>
</evidence>
<dbReference type="InterPro" id="IPR004843">
    <property type="entry name" value="Calcineurin-like_PHP"/>
</dbReference>
<dbReference type="Pfam" id="PF00149">
    <property type="entry name" value="Metallophos"/>
    <property type="match status" value="1"/>
</dbReference>
<dbReference type="SUPFAM" id="SSF52540">
    <property type="entry name" value="P-loop containing nucleoside triphosphate hydrolases"/>
    <property type="match status" value="1"/>
</dbReference>
<dbReference type="PRINTS" id="PR00449">
    <property type="entry name" value="RASTRNSFRMNG"/>
</dbReference>
<feature type="domain" description="Calcineurin-like phosphoesterase" evidence="3">
    <location>
        <begin position="630"/>
        <end position="887"/>
    </location>
</feature>
<dbReference type="Gene3D" id="3.60.21.10">
    <property type="match status" value="1"/>
</dbReference>
<dbReference type="InterPro" id="IPR027417">
    <property type="entry name" value="P-loop_NTPase"/>
</dbReference>
<keyword evidence="5" id="KW-1185">Reference proteome</keyword>
<dbReference type="Gene3D" id="2.130.10.10">
    <property type="entry name" value="YVTN repeat-like/Quinoprotein amine dehydrogenase"/>
    <property type="match status" value="1"/>
</dbReference>
<reference evidence="4 5" key="1">
    <citation type="submission" date="2014-04" db="EMBL/GenBank/DDBJ databases">
        <title>Genome assembly of Hyalangium minutum DSM 14724.</title>
        <authorList>
            <person name="Sharma G."/>
            <person name="Subramanian S."/>
        </authorList>
    </citation>
    <scope>NUCLEOTIDE SEQUENCE [LARGE SCALE GENOMIC DNA]</scope>
    <source>
        <strain evidence="4 5">DSM 14724</strain>
    </source>
</reference>
<dbReference type="GO" id="GO:0005525">
    <property type="term" value="F:GTP binding"/>
    <property type="evidence" value="ECO:0007669"/>
    <property type="project" value="UniProtKB-KW"/>
</dbReference>
<dbReference type="SMART" id="SM00175">
    <property type="entry name" value="RAB"/>
    <property type="match status" value="1"/>
</dbReference>